<proteinExistence type="predicted"/>
<keyword evidence="3" id="KW-1185">Reference proteome</keyword>
<dbReference type="RefSeq" id="WP_306728719.1">
    <property type="nucleotide sequence ID" value="NZ_JAVDDT010000006.1"/>
</dbReference>
<evidence type="ECO:0000313" key="2">
    <source>
        <dbReference type="EMBL" id="MDQ2070225.1"/>
    </source>
</evidence>
<dbReference type="Pfam" id="PF04367">
    <property type="entry name" value="DUF502"/>
    <property type="match status" value="1"/>
</dbReference>
<reference evidence="2 3" key="1">
    <citation type="submission" date="2023-08" db="EMBL/GenBank/DDBJ databases">
        <title>Whole-genome sequencing of halo(alkali)philic microorganisms from hypersaline lakes.</title>
        <authorList>
            <person name="Sorokin D.Y."/>
            <person name="Abbas B."/>
            <person name="Merkel A.Y."/>
        </authorList>
    </citation>
    <scope>NUCLEOTIDE SEQUENCE [LARGE SCALE GENOMIC DNA]</scope>
    <source>
        <strain evidence="2 3">AB-CW4</strain>
    </source>
</reference>
<organism evidence="2 3">
    <name type="scientific">Natronospira bacteriovora</name>
    <dbReference type="NCBI Taxonomy" id="3069753"/>
    <lineage>
        <taxon>Bacteria</taxon>
        <taxon>Pseudomonadati</taxon>
        <taxon>Pseudomonadota</taxon>
        <taxon>Gammaproteobacteria</taxon>
        <taxon>Natronospirales</taxon>
        <taxon>Natronospiraceae</taxon>
        <taxon>Natronospira</taxon>
    </lineage>
</organism>
<dbReference type="EMBL" id="JAVDDT010000006">
    <property type="protein sequence ID" value="MDQ2070225.1"/>
    <property type="molecule type" value="Genomic_DNA"/>
</dbReference>
<feature type="transmembrane region" description="Helical" evidence="1">
    <location>
        <begin position="48"/>
        <end position="68"/>
    </location>
</feature>
<feature type="transmembrane region" description="Helical" evidence="1">
    <location>
        <begin position="7"/>
        <end position="28"/>
    </location>
</feature>
<protein>
    <submittedName>
        <fullName evidence="2">DUF502 domain-containing protein</fullName>
    </submittedName>
</protein>
<sequence length="200" mass="21867">MRKIGKVFLTGLATLLPAVVTLWLAIWLVVSAESGLGSLVRLVLPDEYYIPGTGVVLAVGLVFGVGLLTQTAPIRRLFGLGGAIMDRIPLVKTVYGAFRDLVQFITGDKKDRFNKVVMVRPTKDPEVELLGFVTREDFSGLPEGIGGEDRIAVYMPMSYQVGGYTLFIPRDRIRAVDISMEDAMRMALTAGMSVKRDDIG</sequence>
<dbReference type="PANTHER" id="PTHR31876">
    <property type="entry name" value="COV-LIKE PROTEIN 1"/>
    <property type="match status" value="1"/>
</dbReference>
<accession>A0ABU0W9W2</accession>
<dbReference type="PANTHER" id="PTHR31876:SF26">
    <property type="entry name" value="PROTEIN LIKE COV 2"/>
    <property type="match status" value="1"/>
</dbReference>
<keyword evidence="1" id="KW-0472">Membrane</keyword>
<gene>
    <name evidence="2" type="ORF">RBH19_10075</name>
</gene>
<keyword evidence="1" id="KW-0812">Transmembrane</keyword>
<keyword evidence="1" id="KW-1133">Transmembrane helix</keyword>
<dbReference type="Proteomes" id="UP001239019">
    <property type="component" value="Unassembled WGS sequence"/>
</dbReference>
<evidence type="ECO:0000256" key="1">
    <source>
        <dbReference type="SAM" id="Phobius"/>
    </source>
</evidence>
<dbReference type="InterPro" id="IPR007462">
    <property type="entry name" value="COV1-like"/>
</dbReference>
<evidence type="ECO:0000313" key="3">
    <source>
        <dbReference type="Proteomes" id="UP001239019"/>
    </source>
</evidence>
<name>A0ABU0W9W2_9GAMM</name>
<comment type="caution">
    <text evidence="2">The sequence shown here is derived from an EMBL/GenBank/DDBJ whole genome shotgun (WGS) entry which is preliminary data.</text>
</comment>